<accession>A0ABR2WLI1</accession>
<sequence>MSSAIPMEISECEQLKKVRQEFPTVLGDISDFEGIKNKFNLEKFFFQELHEQFDKQADQTSDVKANLPAYHAAKAARLEKIFEELKDIYLDVETKERFLKTVQKETHLLLDQSDLDRQEKKNASRGKSLNSAELVFGEVKSEIRSVCANSIRDHEQTVQDITNLSALIDQTQEKEQKLTDLSNPEKNEI</sequence>
<feature type="domain" description="Kinetochore protein Sos7 coiled-coil" evidence="1">
    <location>
        <begin position="81"/>
        <end position="148"/>
    </location>
</feature>
<reference evidence="2 3" key="1">
    <citation type="submission" date="2023-04" db="EMBL/GenBank/DDBJ databases">
        <title>Genome of Basidiobolus ranarum AG-B5.</title>
        <authorList>
            <person name="Stajich J.E."/>
            <person name="Carter-House D."/>
            <person name="Gryganskyi A."/>
        </authorList>
    </citation>
    <scope>NUCLEOTIDE SEQUENCE [LARGE SCALE GENOMIC DNA]</scope>
    <source>
        <strain evidence="2 3">AG-B5</strain>
    </source>
</reference>
<name>A0ABR2WLI1_9FUNG</name>
<keyword evidence="3" id="KW-1185">Reference proteome</keyword>
<dbReference type="Pfam" id="PF20882">
    <property type="entry name" value="Sos7"/>
    <property type="match status" value="1"/>
</dbReference>
<feature type="non-terminal residue" evidence="2">
    <location>
        <position position="189"/>
    </location>
</feature>
<dbReference type="EMBL" id="JASJQH010000979">
    <property type="protein sequence ID" value="KAK9762380.1"/>
    <property type="molecule type" value="Genomic_DNA"/>
</dbReference>
<comment type="caution">
    <text evidence="2">The sequence shown here is derived from an EMBL/GenBank/DDBJ whole genome shotgun (WGS) entry which is preliminary data.</text>
</comment>
<evidence type="ECO:0000259" key="1">
    <source>
        <dbReference type="Pfam" id="PF20882"/>
    </source>
</evidence>
<dbReference type="InterPro" id="IPR048781">
    <property type="entry name" value="Sos7_CC"/>
</dbReference>
<organism evidence="2 3">
    <name type="scientific">Basidiobolus ranarum</name>
    <dbReference type="NCBI Taxonomy" id="34480"/>
    <lineage>
        <taxon>Eukaryota</taxon>
        <taxon>Fungi</taxon>
        <taxon>Fungi incertae sedis</taxon>
        <taxon>Zoopagomycota</taxon>
        <taxon>Entomophthoromycotina</taxon>
        <taxon>Basidiobolomycetes</taxon>
        <taxon>Basidiobolales</taxon>
        <taxon>Basidiobolaceae</taxon>
        <taxon>Basidiobolus</taxon>
    </lineage>
</organism>
<evidence type="ECO:0000313" key="3">
    <source>
        <dbReference type="Proteomes" id="UP001479436"/>
    </source>
</evidence>
<protein>
    <recommendedName>
        <fullName evidence="1">Kinetochore protein Sos7 coiled-coil domain-containing protein</fullName>
    </recommendedName>
</protein>
<evidence type="ECO:0000313" key="2">
    <source>
        <dbReference type="EMBL" id="KAK9762380.1"/>
    </source>
</evidence>
<proteinExistence type="predicted"/>
<gene>
    <name evidence="2" type="ORF">K7432_011932</name>
</gene>
<dbReference type="Proteomes" id="UP001479436">
    <property type="component" value="Unassembled WGS sequence"/>
</dbReference>